<comment type="caution">
    <text evidence="1">The sequence shown here is derived from an EMBL/GenBank/DDBJ whole genome shotgun (WGS) entry which is preliminary data.</text>
</comment>
<keyword evidence="2" id="KW-1185">Reference proteome</keyword>
<organism evidence="1 2">
    <name type="scientific">Hymenobacter busanensis</name>
    <dbReference type="NCBI Taxonomy" id="2607656"/>
    <lineage>
        <taxon>Bacteria</taxon>
        <taxon>Pseudomonadati</taxon>
        <taxon>Bacteroidota</taxon>
        <taxon>Cytophagia</taxon>
        <taxon>Cytophagales</taxon>
        <taxon>Hymenobacteraceae</taxon>
        <taxon>Hymenobacter</taxon>
    </lineage>
</organism>
<gene>
    <name evidence="1" type="ORF">F0P96_00375</name>
</gene>
<dbReference type="InterPro" id="IPR013783">
    <property type="entry name" value="Ig-like_fold"/>
</dbReference>
<proteinExistence type="predicted"/>
<dbReference type="RefSeq" id="WP_151076771.1">
    <property type="nucleotide sequence ID" value="NZ_CP047647.1"/>
</dbReference>
<dbReference type="Proteomes" id="UP000326380">
    <property type="component" value="Unassembled WGS sequence"/>
</dbReference>
<sequence>MLSSLLRRPTGPGLWPWLLMGLWLWLAPDVAQATHIRAGDIQAKSDTTLPVANRNSRRVFFRMTLYMDPTSQATIQETDQTIYFGDGTKAEVRFSREADLLGFVNVRRRTYFFEHIYNAPGTYDVSCVGENRFSGVKNMARPDQQTFYIYSKVTIDPLLGVNRSPVLSAPAIDLAAIQQVFLHNPAASDADGDSLAFKLRVCQQARGSVEQINNTAPINTPVPRPCDGYEYPNSQSPSVSPGGVQVAYAGPPVPTVGGPATFDIDVRTGQLVWNSPSTVGDYNVAFVVEEWRRRANGTRFLIGEVLRDMQITVKATANLRPTVLVPLDTCVVAGDVVIGKIRATDPNNDYIRLQAFGGMLPPATFRKIRSQNRRGSALGEFRWTTSCTDVASEPKLVLFKAEDSTGTGQSQVPLIDERVWRITVVGPPPKNVRAQRSGNNVRLTWDLYGCQLNPNVTLHIYRKEGPSTFNPGPCDTGIPASSGYVRIYSIRGDSLSYLDKRGGLGMERGKTYCYRIYAEFPRPAGGASIASAEACVAFDGRPAVLRNVTVDRTDAANGQITVRWTTPRPGTGSSFNAPLGYKLERAQQTAPTSFRTVRVLSNLTDTVLVDSGLNTLDNTYTYRLTFFNKATPQTLGSDTTTIREVAQPASSVRLRGQPDATALGNVLTWTHNVPWDNSLSPATIFRRDAAGNFVSLATAPNTRTGGTYTDRAIQAGQTYCYYVSTLGGYNQPTLPDNLVNLSQELCVQPSPCTPVLAVKVTNCDSLNAKLFNLGNIPPGTRYTNFLSWKLNPNSPPGCNTTVAYYRIFAQNEPEGPFVLIDSTQQTSYANGNLASAARCYQVQAVSVNGQRSPLSNVACNDNCPLFLLPNIFTPNGDGTNDKFMPKVASPVQRANVQIFNRWGVRVYEGQANPATLILWDGGGVKGGEGLDSGSRVSDGLYYYLIEVDFADLAKTHKTFKGWVEVTR</sequence>
<evidence type="ECO:0000313" key="1">
    <source>
        <dbReference type="EMBL" id="KAA9339123.1"/>
    </source>
</evidence>
<protein>
    <submittedName>
        <fullName evidence="1">Gliding motility-associated C-terminal domain-containing protein</fullName>
    </submittedName>
</protein>
<dbReference type="InterPro" id="IPR036116">
    <property type="entry name" value="FN3_sf"/>
</dbReference>
<name>A0A7L4ZW95_9BACT</name>
<accession>A0A7L4ZW95</accession>
<dbReference type="Gene3D" id="2.60.40.10">
    <property type="entry name" value="Immunoglobulins"/>
    <property type="match status" value="2"/>
</dbReference>
<dbReference type="EMBL" id="VTWU01000001">
    <property type="protein sequence ID" value="KAA9339123.1"/>
    <property type="molecule type" value="Genomic_DNA"/>
</dbReference>
<reference evidence="1 2" key="1">
    <citation type="submission" date="2019-09" db="EMBL/GenBank/DDBJ databases">
        <title>Genome sequence of Hymenobacter sp. M3.</title>
        <authorList>
            <person name="Srinivasan S."/>
        </authorList>
    </citation>
    <scope>NUCLEOTIDE SEQUENCE [LARGE SCALE GENOMIC DNA]</scope>
    <source>
        <strain evidence="1 2">M3</strain>
    </source>
</reference>
<dbReference type="Pfam" id="PF13585">
    <property type="entry name" value="CHU_C"/>
    <property type="match status" value="1"/>
</dbReference>
<dbReference type="AlphaFoldDB" id="A0A7L4ZW95"/>
<evidence type="ECO:0000313" key="2">
    <source>
        <dbReference type="Proteomes" id="UP000326380"/>
    </source>
</evidence>
<dbReference type="SUPFAM" id="SSF49265">
    <property type="entry name" value="Fibronectin type III"/>
    <property type="match status" value="1"/>
</dbReference>